<dbReference type="AlphaFoldDB" id="A0A286RFL4"/>
<evidence type="ECO:0000313" key="3">
    <source>
        <dbReference type="EMBL" id="ASV74737.1"/>
    </source>
</evidence>
<keyword evidence="2" id="KW-0472">Membrane</keyword>
<organism evidence="3 4">
    <name type="scientific">Thermogutta terrifontis</name>
    <dbReference type="NCBI Taxonomy" id="1331910"/>
    <lineage>
        <taxon>Bacteria</taxon>
        <taxon>Pseudomonadati</taxon>
        <taxon>Planctomycetota</taxon>
        <taxon>Planctomycetia</taxon>
        <taxon>Pirellulales</taxon>
        <taxon>Thermoguttaceae</taxon>
        <taxon>Thermogutta</taxon>
    </lineage>
</organism>
<name>A0A286RFL4_9BACT</name>
<sequence length="975" mass="111833">MDNKVGPMDYQAIADKIELVLASLSNVSDEELRDLAETYARACQEVNQRLQDIHHLIKAGERSEAIRRADIAPRLLDAVDALDLPDRDAWVDICTLKRLPQPPELLTQYVAELNEAYESEQGLAGLLRQHRLLALARAPLAKRAAVLRQLAEAEPENPIWVEDLQTLEKFWLDQISQEIQECVKAEDLSALEDIHKELESGQWRCAPPASVISQCRSAVEMLRNKAFRREMEHLATLIREAMERRDVSRVEELLRVWQERAATAPQWVDWDLQNKVQPAMLLAKQLEAERQAERRRRQLFNQFQQMLVNPPSRTELEKQYLALQEAGVTLPPDVEERYAAVIDMYRRRAALRRNILLVVMTLVFIAAGVIVWKVQAQIQTNQIAANAVAVVEAYIESKQFEEAENYLADLEEKHPQLLERPELIAIKTRLQEAHQEENSRQKKLADLLIMVERSLESVPNAPALDQATSLARTPEEKERVAALRTQAEKRWAALRAEAEEEFRKRINQLEEDLNQIVHSNNLSVEEELHQLSQLVERVNRLESENRDKGLSFDRELNQLRDRASARLMEVAKTSKRERAVRELCSAAAQGTQAYLAAVRKIAAGADSVGLTDLTMVEAELPRLDALPAWNNAAALWNDSRTVLSAQARTTLLEQINSLQVEPVDAFPLKMEERQRLEAYLTIISQRDQLALTIVPALNEEWKQPLISDAWFVQLKNGRRYYSREQPGRLIKVVRSLKSDKDEELPIVQSMVEYQGRAPHTVLYNRVEKALADWSARSWEASADTVLSEIIRFSRKEPPELPELPLLFHLFWETLTVAKSGDVGWQVFWNTWQDTLQKLRDQYPANYDWPRVAQDNSSRNFDDLRAFFNKLPSPEEVLKQVASTRQEYRGIPWPRLEWVGIVIEDDQRVWYVRGIRGEIVQDGAPLFILEAPPGGKGLFLQRIGMWQGQRGVVQKAGSLRLYNGRPVVAFVPPAHN</sequence>
<accession>A0A286RFL4</accession>
<keyword evidence="2" id="KW-0812">Transmembrane</keyword>
<protein>
    <submittedName>
        <fullName evidence="3">Uncharacterized protein</fullName>
    </submittedName>
</protein>
<dbReference type="EMBL" id="CP018477">
    <property type="protein sequence ID" value="ASV74737.1"/>
    <property type="molecule type" value="Genomic_DNA"/>
</dbReference>
<dbReference type="KEGG" id="ttf:THTE_2135"/>
<evidence type="ECO:0000256" key="1">
    <source>
        <dbReference type="SAM" id="Coils"/>
    </source>
</evidence>
<feature type="coiled-coil region" evidence="1">
    <location>
        <begin position="495"/>
        <end position="544"/>
    </location>
</feature>
<gene>
    <name evidence="3" type="ORF">THTE_2135</name>
</gene>
<reference evidence="3 4" key="1">
    <citation type="journal article" name="Front. Microbiol.">
        <title>Sugar Metabolism of the First Thermophilic Planctomycete Thermogutta terrifontis: Comparative Genomic and Transcriptomic Approaches.</title>
        <authorList>
            <person name="Elcheninov A.G."/>
            <person name="Menzel P."/>
            <person name="Gudbergsdottir S.R."/>
            <person name="Slesarev A.I."/>
            <person name="Kadnikov V.V."/>
            <person name="Krogh A."/>
            <person name="Bonch-Osmolovskaya E.A."/>
            <person name="Peng X."/>
            <person name="Kublanov I.V."/>
        </authorList>
    </citation>
    <scope>NUCLEOTIDE SEQUENCE [LARGE SCALE GENOMIC DNA]</scope>
    <source>
        <strain evidence="3 4">R1</strain>
    </source>
</reference>
<keyword evidence="4" id="KW-1185">Reference proteome</keyword>
<dbReference type="Proteomes" id="UP000215086">
    <property type="component" value="Chromosome"/>
</dbReference>
<feature type="transmembrane region" description="Helical" evidence="2">
    <location>
        <begin position="354"/>
        <end position="372"/>
    </location>
</feature>
<evidence type="ECO:0000313" key="4">
    <source>
        <dbReference type="Proteomes" id="UP000215086"/>
    </source>
</evidence>
<keyword evidence="1" id="KW-0175">Coiled coil</keyword>
<proteinExistence type="predicted"/>
<evidence type="ECO:0000256" key="2">
    <source>
        <dbReference type="SAM" id="Phobius"/>
    </source>
</evidence>
<keyword evidence="2" id="KW-1133">Transmembrane helix</keyword>